<gene>
    <name evidence="1" type="ORF">SODALDRAFT_362713</name>
</gene>
<evidence type="ECO:0000313" key="2">
    <source>
        <dbReference type="Proteomes" id="UP000272025"/>
    </source>
</evidence>
<dbReference type="RefSeq" id="XP_028463673.1">
    <property type="nucleotide sequence ID" value="XM_028614486.1"/>
</dbReference>
<dbReference type="Proteomes" id="UP000272025">
    <property type="component" value="Unassembled WGS sequence"/>
</dbReference>
<evidence type="ECO:0000313" key="1">
    <source>
        <dbReference type="EMBL" id="ROT35867.1"/>
    </source>
</evidence>
<name>A0A3N2PMW9_SODAK</name>
<dbReference type="AlphaFoldDB" id="A0A3N2PMW9"/>
<dbReference type="GeneID" id="39582964"/>
<sequence>MCGGQANVFFCCLPLRRFDENQWKSTFFSFFLLITLTNITNITTNIITNIITNDAT</sequence>
<protein>
    <submittedName>
        <fullName evidence="1">Uncharacterized protein</fullName>
    </submittedName>
</protein>
<reference evidence="1 2" key="1">
    <citation type="journal article" date="2018" name="Mol. Ecol.">
        <title>The obligate alkalophilic soda-lake fungus Sodiomyces alkalinus has shifted to a protein diet.</title>
        <authorList>
            <person name="Grum-Grzhimaylo A.A."/>
            <person name="Falkoski D.L."/>
            <person name="van den Heuvel J."/>
            <person name="Valero-Jimenez C.A."/>
            <person name="Min B."/>
            <person name="Choi I.G."/>
            <person name="Lipzen A."/>
            <person name="Daum C.G."/>
            <person name="Aanen D.K."/>
            <person name="Tsang A."/>
            <person name="Henrissat B."/>
            <person name="Bilanenko E.N."/>
            <person name="de Vries R.P."/>
            <person name="van Kan J.A.L."/>
            <person name="Grigoriev I.V."/>
            <person name="Debets A.J.M."/>
        </authorList>
    </citation>
    <scope>NUCLEOTIDE SEQUENCE [LARGE SCALE GENOMIC DNA]</scope>
    <source>
        <strain evidence="1 2">F11</strain>
    </source>
</reference>
<proteinExistence type="predicted"/>
<dbReference type="EMBL" id="ML119060">
    <property type="protein sequence ID" value="ROT35867.1"/>
    <property type="molecule type" value="Genomic_DNA"/>
</dbReference>
<organism evidence="1 2">
    <name type="scientific">Sodiomyces alkalinus (strain CBS 110278 / VKM F-3762 / F11)</name>
    <name type="common">Alkaliphilic filamentous fungus</name>
    <dbReference type="NCBI Taxonomy" id="1314773"/>
    <lineage>
        <taxon>Eukaryota</taxon>
        <taxon>Fungi</taxon>
        <taxon>Dikarya</taxon>
        <taxon>Ascomycota</taxon>
        <taxon>Pezizomycotina</taxon>
        <taxon>Sordariomycetes</taxon>
        <taxon>Hypocreomycetidae</taxon>
        <taxon>Glomerellales</taxon>
        <taxon>Plectosphaerellaceae</taxon>
        <taxon>Sodiomyces</taxon>
    </lineage>
</organism>
<accession>A0A3N2PMW9</accession>
<keyword evidence="2" id="KW-1185">Reference proteome</keyword>